<feature type="transmembrane region" description="Helical" evidence="1">
    <location>
        <begin position="146"/>
        <end position="164"/>
    </location>
</feature>
<dbReference type="NCBIfam" id="TIGR00229">
    <property type="entry name" value="sensory_box"/>
    <property type="match status" value="2"/>
</dbReference>
<dbReference type="EMBL" id="SSFD01000267">
    <property type="protein sequence ID" value="TXH81748.1"/>
    <property type="molecule type" value="Genomic_DNA"/>
</dbReference>
<keyword evidence="1" id="KW-0812">Transmembrane</keyword>
<gene>
    <name evidence="5" type="ORF">E6Q80_16690</name>
</gene>
<dbReference type="Gene3D" id="3.30.450.20">
    <property type="entry name" value="PAS domain"/>
    <property type="match status" value="3"/>
</dbReference>
<dbReference type="SMART" id="SM00086">
    <property type="entry name" value="PAC"/>
    <property type="match status" value="2"/>
</dbReference>
<dbReference type="InterPro" id="IPR000014">
    <property type="entry name" value="PAS"/>
</dbReference>
<accession>A0A5C7SCS2</accession>
<dbReference type="Gene3D" id="3.30.70.270">
    <property type="match status" value="1"/>
</dbReference>
<dbReference type="CDD" id="cd00130">
    <property type="entry name" value="PAS"/>
    <property type="match status" value="2"/>
</dbReference>
<dbReference type="InterPro" id="IPR000160">
    <property type="entry name" value="GGDEF_dom"/>
</dbReference>
<dbReference type="Pfam" id="PF13426">
    <property type="entry name" value="PAS_9"/>
    <property type="match status" value="1"/>
</dbReference>
<dbReference type="PANTHER" id="PTHR44757:SF2">
    <property type="entry name" value="BIOFILM ARCHITECTURE MAINTENANCE PROTEIN MBAA"/>
    <property type="match status" value="1"/>
</dbReference>
<reference evidence="5 6" key="1">
    <citation type="submission" date="2018-09" db="EMBL/GenBank/DDBJ databases">
        <title>Metagenome Assembled Genomes from an Advanced Water Purification Facility.</title>
        <authorList>
            <person name="Stamps B.W."/>
            <person name="Spear J.R."/>
        </authorList>
    </citation>
    <scope>NUCLEOTIDE SEQUENCE [LARGE SCALE GENOMIC DNA]</scope>
    <source>
        <strain evidence="5">Bin_27_1</strain>
    </source>
</reference>
<dbReference type="SUPFAM" id="SSF55073">
    <property type="entry name" value="Nucleotide cyclase"/>
    <property type="match status" value="1"/>
</dbReference>
<dbReference type="PANTHER" id="PTHR44757">
    <property type="entry name" value="DIGUANYLATE CYCLASE DGCP"/>
    <property type="match status" value="1"/>
</dbReference>
<feature type="domain" description="PAC" evidence="3">
    <location>
        <begin position="619"/>
        <end position="671"/>
    </location>
</feature>
<organism evidence="5 6">
    <name type="scientific">Thauera aminoaromatica</name>
    <dbReference type="NCBI Taxonomy" id="164330"/>
    <lineage>
        <taxon>Bacteria</taxon>
        <taxon>Pseudomonadati</taxon>
        <taxon>Pseudomonadota</taxon>
        <taxon>Betaproteobacteria</taxon>
        <taxon>Rhodocyclales</taxon>
        <taxon>Zoogloeaceae</taxon>
        <taxon>Thauera</taxon>
    </lineage>
</organism>
<feature type="transmembrane region" description="Helical" evidence="1">
    <location>
        <begin position="79"/>
        <end position="96"/>
    </location>
</feature>
<sequence length="843" mass="93211">MAYVHPTHARAAQRSLGVLGVGLAGVLALWWLPTRWAAGLAHYLPLHLALETASIVAAVLVFAVAWLTPERSAAANTRILGCCFLGVAVLDFTHMLSYLGMPDFITPSSPEKAIDFWIAARLLAALGMLTAVLLPWRVRPGLSPGLLLLAVGAYVGLAHALFLPRPEWAPRTFIPGQGLTGLKIGIEIGLVLLFAASAALLLRRMRAPCGFDAPALFGAAGLMALSELFFTMYAQVTDLYNLAGHLYKIAAHALLFRALVVDGIRRPYAALERSRHELADNSARLADERQRLESILAGTRAGTWEWNVQTGATIFNARWAEMLGYRLDELEPLSIDTWRRFAHPDDLADSDAAVRRHLRGETPYYEHETRMRHRAGHWIHVQDRGVLRTHTADGAPEWMFGTHIDITDRYRAEQERAGALKRLRQLSESVPGVLFECRVEDDGKVSFPYVGRQIEALIGCRAEEAEHDAAAFYARLHPDDGARVRDEIRHARHGMHDWNASFRVVHPLYGERRIRGEARCQPRTDGVGEWFGYLQDETGTHRDQERLRLGARVFDASQEGILVTDAAVRIVDMNPAMEALSGHAKASLLGRNPRELGSGRHDAAFFAEMYASLARDGRWQGEIWNRHASGEIYVVKASMSTVLDESGRIEHYVGVFTDISALTAQRDHFSSLANFDALTGLPNRRLLDDRLQQAVGNARRGKPLVVCMLDLDGFKPVNDSVGHAEGDRLLVELAQRMQHILRAGETLARLGGDEFVLLLVDGDFRPALERVLEVTRAPVALSGGRFARVTASIGASAYRHGVEDGAQLLREADQALYRAKRAGRNRWVMFAPEAAAGVETPPA</sequence>
<evidence type="ECO:0000313" key="6">
    <source>
        <dbReference type="Proteomes" id="UP000321192"/>
    </source>
</evidence>
<dbReference type="Pfam" id="PF00990">
    <property type="entry name" value="GGDEF"/>
    <property type="match status" value="1"/>
</dbReference>
<evidence type="ECO:0000313" key="5">
    <source>
        <dbReference type="EMBL" id="TXH81748.1"/>
    </source>
</evidence>
<keyword evidence="1" id="KW-1133">Transmembrane helix</keyword>
<feature type="domain" description="GGDEF" evidence="4">
    <location>
        <begin position="702"/>
        <end position="832"/>
    </location>
</feature>
<dbReference type="SMART" id="SM00091">
    <property type="entry name" value="PAS"/>
    <property type="match status" value="3"/>
</dbReference>
<dbReference type="Proteomes" id="UP000321192">
    <property type="component" value="Unassembled WGS sequence"/>
</dbReference>
<dbReference type="InterPro" id="IPR001610">
    <property type="entry name" value="PAC"/>
</dbReference>
<evidence type="ECO:0000259" key="4">
    <source>
        <dbReference type="PROSITE" id="PS50887"/>
    </source>
</evidence>
<feature type="transmembrane region" description="Helical" evidence="1">
    <location>
        <begin position="12"/>
        <end position="32"/>
    </location>
</feature>
<dbReference type="InterPro" id="IPR013655">
    <property type="entry name" value="PAS_fold_3"/>
</dbReference>
<dbReference type="InterPro" id="IPR043128">
    <property type="entry name" value="Rev_trsase/Diguanyl_cyclase"/>
</dbReference>
<dbReference type="PROSITE" id="PS50887">
    <property type="entry name" value="GGDEF"/>
    <property type="match status" value="1"/>
</dbReference>
<dbReference type="InterPro" id="IPR052155">
    <property type="entry name" value="Biofilm_reg_signaling"/>
</dbReference>
<dbReference type="FunFam" id="3.30.70.270:FF:000001">
    <property type="entry name" value="Diguanylate cyclase domain protein"/>
    <property type="match status" value="1"/>
</dbReference>
<dbReference type="SMART" id="SM00267">
    <property type="entry name" value="GGDEF"/>
    <property type="match status" value="1"/>
</dbReference>
<keyword evidence="1" id="KW-0472">Membrane</keyword>
<dbReference type="InterPro" id="IPR029787">
    <property type="entry name" value="Nucleotide_cyclase"/>
</dbReference>
<dbReference type="InterPro" id="IPR035965">
    <property type="entry name" value="PAS-like_dom_sf"/>
</dbReference>
<protein>
    <submittedName>
        <fullName evidence="5">Diguanylate cyclase</fullName>
    </submittedName>
</protein>
<proteinExistence type="predicted"/>
<comment type="caution">
    <text evidence="5">The sequence shown here is derived from an EMBL/GenBank/DDBJ whole genome shotgun (WGS) entry which is preliminary data.</text>
</comment>
<dbReference type="RefSeq" id="WP_276660473.1">
    <property type="nucleotide sequence ID" value="NZ_SSFD01000267.1"/>
</dbReference>
<feature type="domain" description="PAS" evidence="2">
    <location>
        <begin position="552"/>
        <end position="592"/>
    </location>
</feature>
<dbReference type="InterPro" id="IPR033425">
    <property type="entry name" value="MASE3"/>
</dbReference>
<feature type="transmembrane region" description="Helical" evidence="1">
    <location>
        <begin position="184"/>
        <end position="202"/>
    </location>
</feature>
<dbReference type="InterPro" id="IPR000700">
    <property type="entry name" value="PAS-assoc_C"/>
</dbReference>
<dbReference type="PROSITE" id="PS50112">
    <property type="entry name" value="PAS"/>
    <property type="match status" value="2"/>
</dbReference>
<dbReference type="SUPFAM" id="SSF55785">
    <property type="entry name" value="PYP-like sensor domain (PAS domain)"/>
    <property type="match status" value="3"/>
</dbReference>
<evidence type="ECO:0000256" key="1">
    <source>
        <dbReference type="SAM" id="Phobius"/>
    </source>
</evidence>
<feature type="domain" description="PAS" evidence="2">
    <location>
        <begin position="288"/>
        <end position="361"/>
    </location>
</feature>
<dbReference type="Pfam" id="PF08447">
    <property type="entry name" value="PAS_3"/>
    <property type="match status" value="2"/>
</dbReference>
<dbReference type="GO" id="GO:0003824">
    <property type="term" value="F:catalytic activity"/>
    <property type="evidence" value="ECO:0007669"/>
    <property type="project" value="UniProtKB-ARBA"/>
</dbReference>
<dbReference type="Pfam" id="PF17159">
    <property type="entry name" value="MASE3"/>
    <property type="match status" value="1"/>
</dbReference>
<dbReference type="NCBIfam" id="TIGR00254">
    <property type="entry name" value="GGDEF"/>
    <property type="match status" value="1"/>
</dbReference>
<feature type="transmembrane region" description="Helical" evidence="1">
    <location>
        <begin position="44"/>
        <end position="67"/>
    </location>
</feature>
<dbReference type="CDD" id="cd01949">
    <property type="entry name" value="GGDEF"/>
    <property type="match status" value="1"/>
</dbReference>
<dbReference type="AlphaFoldDB" id="A0A5C7SCS2"/>
<feature type="transmembrane region" description="Helical" evidence="1">
    <location>
        <begin position="214"/>
        <end position="234"/>
    </location>
</feature>
<feature type="transmembrane region" description="Helical" evidence="1">
    <location>
        <begin position="116"/>
        <end position="134"/>
    </location>
</feature>
<dbReference type="PROSITE" id="PS50113">
    <property type="entry name" value="PAC"/>
    <property type="match status" value="1"/>
</dbReference>
<evidence type="ECO:0000259" key="3">
    <source>
        <dbReference type="PROSITE" id="PS50113"/>
    </source>
</evidence>
<evidence type="ECO:0000259" key="2">
    <source>
        <dbReference type="PROSITE" id="PS50112"/>
    </source>
</evidence>
<name>A0A5C7SCS2_THASP</name>